<dbReference type="Proteomes" id="UP001178461">
    <property type="component" value="Chromosome 2"/>
</dbReference>
<proteinExistence type="predicted"/>
<evidence type="ECO:0000313" key="2">
    <source>
        <dbReference type="Proteomes" id="UP001178461"/>
    </source>
</evidence>
<reference evidence="1" key="1">
    <citation type="submission" date="2022-12" db="EMBL/GenBank/DDBJ databases">
        <authorList>
            <person name="Alioto T."/>
            <person name="Alioto T."/>
            <person name="Gomez Garrido J."/>
        </authorList>
    </citation>
    <scope>NUCLEOTIDE SEQUENCE</scope>
</reference>
<name>A0AA35JVW1_9SAUR</name>
<organism evidence="1 2">
    <name type="scientific">Podarcis lilfordi</name>
    <name type="common">Lilford's wall lizard</name>
    <dbReference type="NCBI Taxonomy" id="74358"/>
    <lineage>
        <taxon>Eukaryota</taxon>
        <taxon>Metazoa</taxon>
        <taxon>Chordata</taxon>
        <taxon>Craniata</taxon>
        <taxon>Vertebrata</taxon>
        <taxon>Euteleostomi</taxon>
        <taxon>Lepidosauria</taxon>
        <taxon>Squamata</taxon>
        <taxon>Bifurcata</taxon>
        <taxon>Unidentata</taxon>
        <taxon>Episquamata</taxon>
        <taxon>Laterata</taxon>
        <taxon>Lacertibaenia</taxon>
        <taxon>Lacertidae</taxon>
        <taxon>Podarcis</taxon>
    </lineage>
</organism>
<dbReference type="AlphaFoldDB" id="A0AA35JVW1"/>
<sequence>MYSEALLCALCKTNALLEQLTEKTDLMTNAVRIFEQAVGNYMEPTQELNQECALTEQMREEDVAESWAPEMEGAAAQQEHELLDLTNELGKSQIRKDKVWTGLEMGGWIDPPMQGCLDFPSLAMGRGMFGAVGALNFGGILKHVFKYHMEFSLDYGKGADLLKRVKNITKLEFPRVKGEYEEELRKGHGRDLRASDIRLPG</sequence>
<dbReference type="EMBL" id="OX395127">
    <property type="protein sequence ID" value="CAI5765718.1"/>
    <property type="molecule type" value="Genomic_DNA"/>
</dbReference>
<accession>A0AA35JVW1</accession>
<keyword evidence="2" id="KW-1185">Reference proteome</keyword>
<evidence type="ECO:0000313" key="1">
    <source>
        <dbReference type="EMBL" id="CAI5765718.1"/>
    </source>
</evidence>
<protein>
    <submittedName>
        <fullName evidence="1">Uncharacterized protein</fullName>
    </submittedName>
</protein>
<gene>
    <name evidence="1" type="ORF">PODLI_1B032683</name>
</gene>